<gene>
    <name evidence="2" type="ORF">AHOG_13635</name>
</gene>
<feature type="region of interest" description="Disordered" evidence="1">
    <location>
        <begin position="169"/>
        <end position="208"/>
    </location>
</feature>
<feature type="compositionally biased region" description="Basic and acidic residues" evidence="1">
    <location>
        <begin position="305"/>
        <end position="322"/>
    </location>
</feature>
<dbReference type="EMBL" id="CP022521">
    <property type="protein sequence ID" value="ASO20370.1"/>
    <property type="molecule type" value="Genomic_DNA"/>
</dbReference>
<sequence>MERLRTEADVLVVPPLLPPTTRGGRARLPDTGPHSDHGRPAVLVERFLRLATLTRPPRCIASRRPAIDRLRPRRGARSTPVVREPARLARTCPVEPVAAGMWRRATDDRCHAVVLRRLFRNIAVAAISAVSQRSQNPARPAREPSRLHSTGRALVPFVVDVRHDVRSRAPGAESRAVSDLFPGAGDPGARRLGRPARGVSSAHTGGRRTTLQVGPQCLAGVPSSKGGVRAADRTACLEGQGGTAPPGPVPIATTEPCPDRPTAGGAPVFGTRSGSRHRQGRRTRDRACGTVLLGPVWTATPHRPSRSDRRPAAADRPPRDPPRPGTSGGLAMVAPLTSSVGGPYARLV</sequence>
<accession>A0A221W3D7</accession>
<feature type="region of interest" description="Disordered" evidence="1">
    <location>
        <begin position="237"/>
        <end position="348"/>
    </location>
</feature>
<feature type="region of interest" description="Disordered" evidence="1">
    <location>
        <begin position="14"/>
        <end position="38"/>
    </location>
</feature>
<evidence type="ECO:0000313" key="2">
    <source>
        <dbReference type="EMBL" id="ASO20370.1"/>
    </source>
</evidence>
<proteinExistence type="predicted"/>
<organism evidence="2 3">
    <name type="scientific">Actinoalloteichus hoggarensis</name>
    <dbReference type="NCBI Taxonomy" id="1470176"/>
    <lineage>
        <taxon>Bacteria</taxon>
        <taxon>Bacillati</taxon>
        <taxon>Actinomycetota</taxon>
        <taxon>Actinomycetes</taxon>
        <taxon>Pseudonocardiales</taxon>
        <taxon>Pseudonocardiaceae</taxon>
        <taxon>Actinoalloteichus</taxon>
    </lineage>
</organism>
<dbReference type="Proteomes" id="UP000204221">
    <property type="component" value="Chromosome"/>
</dbReference>
<dbReference type="AlphaFoldDB" id="A0A221W3D7"/>
<keyword evidence="3" id="KW-1185">Reference proteome</keyword>
<reference evidence="2 3" key="1">
    <citation type="submission" date="2017-07" db="EMBL/GenBank/DDBJ databases">
        <title>Complete genome sequence of Actinoalloteichus hoggarensis DSM 45943, type strain of Actinoalloteichus hoggarensis.</title>
        <authorList>
            <person name="Ruckert C."/>
            <person name="Nouioui I."/>
            <person name="Willmese J."/>
            <person name="van Wezel G."/>
            <person name="Klenk H.-P."/>
            <person name="Kalinowski J."/>
            <person name="Zotchev S.B."/>
        </authorList>
    </citation>
    <scope>NUCLEOTIDE SEQUENCE [LARGE SCALE GENOMIC DNA]</scope>
    <source>
        <strain evidence="2 3">DSM 45943</strain>
    </source>
</reference>
<evidence type="ECO:0000256" key="1">
    <source>
        <dbReference type="SAM" id="MobiDB-lite"/>
    </source>
</evidence>
<protein>
    <submittedName>
        <fullName evidence="2">Uncharacterized protein</fullName>
    </submittedName>
</protein>
<evidence type="ECO:0000313" key="3">
    <source>
        <dbReference type="Proteomes" id="UP000204221"/>
    </source>
</evidence>
<dbReference type="KEGG" id="ahg:AHOG_13635"/>
<feature type="compositionally biased region" description="Basic residues" evidence="1">
    <location>
        <begin position="274"/>
        <end position="284"/>
    </location>
</feature>
<name>A0A221W3D7_9PSEU</name>